<evidence type="ECO:0000313" key="2">
    <source>
        <dbReference type="Proteomes" id="UP000701801"/>
    </source>
</evidence>
<protein>
    <recommendedName>
        <fullName evidence="3">Modin</fullName>
    </recommendedName>
</protein>
<evidence type="ECO:0000313" key="1">
    <source>
        <dbReference type="EMBL" id="CAG8980290.1"/>
    </source>
</evidence>
<sequence length="547" mass="61875">MSELSVAVAALVVALVALVTAFGQLLQAYFATADGWRRCQSSVMGLWSKETKLRWRWAEFRFETYFMIPRIIYRTPMGLPKNGVVDGEVALTNSPANLDASMTLPGWEDKKARAYYNSDNVCCWVPLLAHLHRQGGNIVTDFIQHAGPRTTSVSLPTIQFIRKSWDFMPTDVVRPMASTTVSDIAIMARRLGMVWKKFDPGEAMRAEGNGHIFTSSIARSLGIILQYSFTARTKNDNSFYIPVIQADKLGFGLVEFDPSLFGEMDFDLDIGSFAGFAQSLTLLFSKHGDSWDRTEPMMFYVRSEMQNGDRSFIRGFNDLLPLCSRLLVLPCPTIGLMDRIPAPNTYHTGVTSSRAGFQVFTKKLQDLVSERGANVSPQLELILRYCLHLNSKEYDDLWHSGFLDGDAQIQKHKLQLRNLLIGYHTEMTAFLQENKVIYARLVIEHILSATLPAESDAPPPSVNTGLWSEDLNWRHVASMEDYFKNLPDVAKRVVKQHAYHLAEAEAEDAWLAMIFRACCWQRSHCMILNVPPLPSEYWDSKMPVYIG</sequence>
<gene>
    <name evidence="1" type="ORF">HYALB_00008910</name>
</gene>
<dbReference type="EMBL" id="CAJVRM010000374">
    <property type="protein sequence ID" value="CAG8980290.1"/>
    <property type="molecule type" value="Genomic_DNA"/>
</dbReference>
<proteinExistence type="predicted"/>
<organism evidence="1 2">
    <name type="scientific">Hymenoscyphus albidus</name>
    <dbReference type="NCBI Taxonomy" id="595503"/>
    <lineage>
        <taxon>Eukaryota</taxon>
        <taxon>Fungi</taxon>
        <taxon>Dikarya</taxon>
        <taxon>Ascomycota</taxon>
        <taxon>Pezizomycotina</taxon>
        <taxon>Leotiomycetes</taxon>
        <taxon>Helotiales</taxon>
        <taxon>Helotiaceae</taxon>
        <taxon>Hymenoscyphus</taxon>
    </lineage>
</organism>
<comment type="caution">
    <text evidence="1">The sequence shown here is derived from an EMBL/GenBank/DDBJ whole genome shotgun (WGS) entry which is preliminary data.</text>
</comment>
<keyword evidence="2" id="KW-1185">Reference proteome</keyword>
<evidence type="ECO:0008006" key="3">
    <source>
        <dbReference type="Google" id="ProtNLM"/>
    </source>
</evidence>
<dbReference type="Proteomes" id="UP000701801">
    <property type="component" value="Unassembled WGS sequence"/>
</dbReference>
<reference evidence="1" key="1">
    <citation type="submission" date="2021-07" db="EMBL/GenBank/DDBJ databases">
        <authorList>
            <person name="Durling M."/>
        </authorList>
    </citation>
    <scope>NUCLEOTIDE SEQUENCE</scope>
</reference>
<dbReference type="AlphaFoldDB" id="A0A9N9LWA8"/>
<dbReference type="OrthoDB" id="5227693at2759"/>
<name>A0A9N9LWA8_9HELO</name>
<accession>A0A9N9LWA8</accession>